<dbReference type="Gene3D" id="3.90.580.10">
    <property type="entry name" value="Zinc finger, CHC2-type domain"/>
    <property type="match status" value="1"/>
</dbReference>
<dbReference type="SMART" id="SM00400">
    <property type="entry name" value="ZnF_CHCC"/>
    <property type="match status" value="1"/>
</dbReference>
<comment type="function">
    <text evidence="12 13">RNA polymerase that catalyzes the synthesis of short RNA molecules used as primers for DNA polymerase during DNA replication.</text>
</comment>
<dbReference type="InterPro" id="IPR006171">
    <property type="entry name" value="TOPRIM_dom"/>
</dbReference>
<dbReference type="GO" id="GO:0000428">
    <property type="term" value="C:DNA-directed RNA polymerase complex"/>
    <property type="evidence" value="ECO:0007669"/>
    <property type="project" value="UniProtKB-KW"/>
</dbReference>
<dbReference type="PANTHER" id="PTHR30313:SF2">
    <property type="entry name" value="DNA PRIMASE"/>
    <property type="match status" value="1"/>
</dbReference>
<dbReference type="GO" id="GO:0008270">
    <property type="term" value="F:zinc ion binding"/>
    <property type="evidence" value="ECO:0007669"/>
    <property type="project" value="UniProtKB-UniRule"/>
</dbReference>
<keyword evidence="1 12" id="KW-0240">DNA-directed RNA polymerase</keyword>
<evidence type="ECO:0000313" key="17">
    <source>
        <dbReference type="Proteomes" id="UP000610862"/>
    </source>
</evidence>
<evidence type="ECO:0000256" key="6">
    <source>
        <dbReference type="ARBA" id="ARBA00022723"/>
    </source>
</evidence>
<comment type="domain">
    <text evidence="12">Contains an N-terminal zinc-binding domain, a central core domain that contains the primase activity, and a C-terminal DnaB-binding domain.</text>
</comment>
<organism evidence="16 17">
    <name type="scientific">Lentihominibacter hominis</name>
    <dbReference type="NCBI Taxonomy" id="2763645"/>
    <lineage>
        <taxon>Bacteria</taxon>
        <taxon>Bacillati</taxon>
        <taxon>Bacillota</taxon>
        <taxon>Clostridia</taxon>
        <taxon>Peptostreptococcales</taxon>
        <taxon>Anaerovoracaceae</taxon>
        <taxon>Lentihominibacter</taxon>
    </lineage>
</organism>
<dbReference type="InterPro" id="IPR006295">
    <property type="entry name" value="DNA_primase_DnaG"/>
</dbReference>
<protein>
    <recommendedName>
        <fullName evidence="12 13">DNA primase</fullName>
        <ecNumber evidence="12">2.7.7.101</ecNumber>
    </recommendedName>
</protein>
<dbReference type="SUPFAM" id="SSF48024">
    <property type="entry name" value="N-terminal domain of DnaB helicase"/>
    <property type="match status" value="1"/>
</dbReference>
<evidence type="ECO:0000256" key="7">
    <source>
        <dbReference type="ARBA" id="ARBA00022771"/>
    </source>
</evidence>
<reference evidence="16" key="1">
    <citation type="submission" date="2020-08" db="EMBL/GenBank/DDBJ databases">
        <title>Genome public.</title>
        <authorList>
            <person name="Liu C."/>
            <person name="Sun Q."/>
        </authorList>
    </citation>
    <scope>NUCLEOTIDE SEQUENCE</scope>
    <source>
        <strain evidence="16">NSJ-24</strain>
    </source>
</reference>
<dbReference type="FunFam" id="3.90.580.10:FF:000001">
    <property type="entry name" value="DNA primase"/>
    <property type="match status" value="1"/>
</dbReference>
<evidence type="ECO:0000256" key="12">
    <source>
        <dbReference type="HAMAP-Rule" id="MF_00974"/>
    </source>
</evidence>
<evidence type="ECO:0000256" key="10">
    <source>
        <dbReference type="ARBA" id="ARBA00023125"/>
    </source>
</evidence>
<evidence type="ECO:0000256" key="3">
    <source>
        <dbReference type="ARBA" id="ARBA00022679"/>
    </source>
</evidence>
<dbReference type="PANTHER" id="PTHR30313">
    <property type="entry name" value="DNA PRIMASE"/>
    <property type="match status" value="1"/>
</dbReference>
<keyword evidence="9" id="KW-0460">Magnesium</keyword>
<evidence type="ECO:0000256" key="4">
    <source>
        <dbReference type="ARBA" id="ARBA00022695"/>
    </source>
</evidence>
<keyword evidence="6 12" id="KW-0479">Metal-binding</keyword>
<proteinExistence type="inferred from homology"/>
<evidence type="ECO:0000256" key="8">
    <source>
        <dbReference type="ARBA" id="ARBA00022833"/>
    </source>
</evidence>
<evidence type="ECO:0000256" key="1">
    <source>
        <dbReference type="ARBA" id="ARBA00022478"/>
    </source>
</evidence>
<dbReference type="PIRSF" id="PIRSF002811">
    <property type="entry name" value="DnaG"/>
    <property type="match status" value="1"/>
</dbReference>
<evidence type="ECO:0000256" key="13">
    <source>
        <dbReference type="PIRNR" id="PIRNR002811"/>
    </source>
</evidence>
<dbReference type="InterPro" id="IPR036977">
    <property type="entry name" value="DNA_primase_Znf_CHC2"/>
</dbReference>
<dbReference type="InterPro" id="IPR013264">
    <property type="entry name" value="DNAG_N"/>
</dbReference>
<dbReference type="InterPro" id="IPR050219">
    <property type="entry name" value="DnaG_primase"/>
</dbReference>
<dbReference type="RefSeq" id="WP_187525581.1">
    <property type="nucleotide sequence ID" value="NZ_JACRTA010000003.1"/>
</dbReference>
<keyword evidence="17" id="KW-1185">Reference proteome</keyword>
<dbReference type="FunFam" id="3.90.980.10:FF:000001">
    <property type="entry name" value="DNA primase"/>
    <property type="match status" value="1"/>
</dbReference>
<dbReference type="Pfam" id="PF10410">
    <property type="entry name" value="DnaB_bind"/>
    <property type="match status" value="1"/>
</dbReference>
<evidence type="ECO:0000259" key="15">
    <source>
        <dbReference type="PROSITE" id="PS50880"/>
    </source>
</evidence>
<keyword evidence="8 12" id="KW-0862">Zinc</keyword>
<dbReference type="Gene3D" id="1.10.860.10">
    <property type="entry name" value="DNAb Helicase, Chain A"/>
    <property type="match status" value="1"/>
</dbReference>
<dbReference type="Gene3D" id="3.40.1360.10">
    <property type="match status" value="1"/>
</dbReference>
<comment type="cofactor">
    <cofactor evidence="12 13 14">
        <name>Zn(2+)</name>
        <dbReference type="ChEBI" id="CHEBI:29105"/>
    </cofactor>
    <text evidence="12 13 14">Binds 1 zinc ion per monomer.</text>
</comment>
<dbReference type="GO" id="GO:0006269">
    <property type="term" value="P:DNA replication, synthesis of primer"/>
    <property type="evidence" value="ECO:0007669"/>
    <property type="project" value="UniProtKB-UniRule"/>
</dbReference>
<keyword evidence="10 12" id="KW-0238">DNA-binding</keyword>
<keyword evidence="5 12" id="KW-0235">DNA replication</keyword>
<dbReference type="CDD" id="cd03364">
    <property type="entry name" value="TOPRIM_DnaG_primases"/>
    <property type="match status" value="1"/>
</dbReference>
<feature type="zinc finger region" description="CHC2-type" evidence="12 14">
    <location>
        <begin position="40"/>
        <end position="64"/>
    </location>
</feature>
<dbReference type="NCBIfam" id="TIGR01391">
    <property type="entry name" value="dnaG"/>
    <property type="match status" value="1"/>
</dbReference>
<evidence type="ECO:0000256" key="11">
    <source>
        <dbReference type="ARBA" id="ARBA00023163"/>
    </source>
</evidence>
<dbReference type="Pfam" id="PF01807">
    <property type="entry name" value="Zn_ribbon_DnaG"/>
    <property type="match status" value="1"/>
</dbReference>
<dbReference type="PROSITE" id="PS50880">
    <property type="entry name" value="TOPRIM"/>
    <property type="match status" value="1"/>
</dbReference>
<comment type="caution">
    <text evidence="16">The sequence shown here is derived from an EMBL/GenBank/DDBJ whole genome shotgun (WGS) entry which is preliminary data.</text>
</comment>
<dbReference type="SMART" id="SM00493">
    <property type="entry name" value="TOPRIM"/>
    <property type="match status" value="1"/>
</dbReference>
<dbReference type="GO" id="GO:0003677">
    <property type="term" value="F:DNA binding"/>
    <property type="evidence" value="ECO:0007669"/>
    <property type="project" value="UniProtKB-KW"/>
</dbReference>
<sequence>MNTNNHVNIVDEIKSRCNIVDVIGRVVPLKKAGSNYKGVCPFHNEKTPSFIVSESKQIFTCFGCGATGDLLEFVKRYYNLDFRGSVEMLAKEYGISLEGAFRSNKDKDELYEINRQAARFFFKALRQQANPGYTYMKRRGISEEILNKFGIGYADEKWDSLYGFLRGKGISEEKMLDLGLISKSNGRYFDKFRNRVIFPIINTGGKVIGFGGRIIGEGEPKYLNSQESNIFKKKYNLYGLNLAGGDVRKEDSIILVEGYMDVVSLYQNGVRNVSASLGTALTENQARLIKRYTKNVILSYDADNAGQSAAMRGLDILYKESCRARVLKVTEGKDPDEFIKKNGRKAFIRLIDNAQPYGDFKLDFAKAKYDMNDQQQRIDYIGEAVDILKSMKPVEADIYIKKLAEDTGVSEGAIRFEYLGNNSQVKNFEHPSDINRRTEQEDNKRDSMSLIEKDLIKLMILDSGYISIPDDIKETAFESSPGKNIYEAMISLYDDGESVDMNKLKDILDEDDIECLAEIEEELIPAGREKAVFDDCIARIRERSLKRQEKELMIRLSMADEEENREEIIKLTRQLIEIQKELKK</sequence>
<evidence type="ECO:0000313" key="16">
    <source>
        <dbReference type="EMBL" id="MBC8569008.1"/>
    </source>
</evidence>
<keyword evidence="11 12" id="KW-0804">Transcription</keyword>
<dbReference type="AlphaFoldDB" id="A0A926E884"/>
<dbReference type="InterPro" id="IPR036185">
    <property type="entry name" value="DNA_heli_DnaB-like_N_sf"/>
</dbReference>
<dbReference type="SUPFAM" id="SSF56731">
    <property type="entry name" value="DNA primase core"/>
    <property type="match status" value="1"/>
</dbReference>
<comment type="similarity">
    <text evidence="12 13">Belongs to the DnaG primase family.</text>
</comment>
<dbReference type="Gene3D" id="3.90.980.10">
    <property type="entry name" value="DNA primase, catalytic core, N-terminal domain"/>
    <property type="match status" value="1"/>
</dbReference>
<dbReference type="HAMAP" id="MF_00974">
    <property type="entry name" value="DNA_primase_DnaG"/>
    <property type="match status" value="1"/>
</dbReference>
<evidence type="ECO:0000256" key="2">
    <source>
        <dbReference type="ARBA" id="ARBA00022515"/>
    </source>
</evidence>
<dbReference type="InterPro" id="IPR037068">
    <property type="entry name" value="DNA_primase_core_N_sf"/>
</dbReference>
<name>A0A926E884_9FIRM</name>
<dbReference type="GO" id="GO:1990077">
    <property type="term" value="C:primosome complex"/>
    <property type="evidence" value="ECO:0007669"/>
    <property type="project" value="UniProtKB-KW"/>
</dbReference>
<keyword evidence="3 12" id="KW-0808">Transferase</keyword>
<dbReference type="GO" id="GO:0005737">
    <property type="term" value="C:cytoplasm"/>
    <property type="evidence" value="ECO:0007669"/>
    <property type="project" value="TreeGrafter"/>
</dbReference>
<keyword evidence="2 12" id="KW-0639">Primosome</keyword>
<dbReference type="InterPro" id="IPR002694">
    <property type="entry name" value="Znf_CHC2"/>
</dbReference>
<keyword evidence="7 12" id="KW-0863">Zinc-finger</keyword>
<dbReference type="SUPFAM" id="SSF57783">
    <property type="entry name" value="Zinc beta-ribbon"/>
    <property type="match status" value="1"/>
</dbReference>
<accession>A0A926E884</accession>
<gene>
    <name evidence="12" type="primary">dnaG</name>
    <name evidence="16" type="ORF">H8692_09600</name>
</gene>
<evidence type="ECO:0000256" key="14">
    <source>
        <dbReference type="PIRSR" id="PIRSR002811-1"/>
    </source>
</evidence>
<evidence type="ECO:0000256" key="9">
    <source>
        <dbReference type="ARBA" id="ARBA00022842"/>
    </source>
</evidence>
<dbReference type="Pfam" id="PF08275">
    <property type="entry name" value="DNAG_N"/>
    <property type="match status" value="1"/>
</dbReference>
<dbReference type="GO" id="GO:0003899">
    <property type="term" value="F:DNA-directed RNA polymerase activity"/>
    <property type="evidence" value="ECO:0007669"/>
    <property type="project" value="UniProtKB-UniRule"/>
</dbReference>
<dbReference type="GO" id="GO:0005524">
    <property type="term" value="F:ATP binding"/>
    <property type="evidence" value="ECO:0007669"/>
    <property type="project" value="InterPro"/>
</dbReference>
<dbReference type="Proteomes" id="UP000610862">
    <property type="component" value="Unassembled WGS sequence"/>
</dbReference>
<dbReference type="InterPro" id="IPR030846">
    <property type="entry name" value="DnaG_bac"/>
</dbReference>
<comment type="subunit">
    <text evidence="12">Monomer. Interacts with DnaB.</text>
</comment>
<feature type="domain" description="Toprim" evidence="15">
    <location>
        <begin position="251"/>
        <end position="334"/>
    </location>
</feature>
<dbReference type="FunFam" id="3.40.1360.10:FF:000002">
    <property type="entry name" value="DNA primase"/>
    <property type="match status" value="1"/>
</dbReference>
<dbReference type="InterPro" id="IPR019475">
    <property type="entry name" value="DNA_primase_DnaB-bd"/>
</dbReference>
<dbReference type="Pfam" id="PF13155">
    <property type="entry name" value="Toprim_2"/>
    <property type="match status" value="1"/>
</dbReference>
<keyword evidence="4 12" id="KW-0548">Nucleotidyltransferase</keyword>
<dbReference type="InterPro" id="IPR034151">
    <property type="entry name" value="TOPRIM_DnaG_bac"/>
</dbReference>
<evidence type="ECO:0000256" key="5">
    <source>
        <dbReference type="ARBA" id="ARBA00022705"/>
    </source>
</evidence>
<dbReference type="EC" id="2.7.7.101" evidence="12"/>
<dbReference type="InterPro" id="IPR016136">
    <property type="entry name" value="DNA_helicase_N/primase_C"/>
</dbReference>
<dbReference type="GO" id="GO:0003678">
    <property type="term" value="F:DNA helicase activity"/>
    <property type="evidence" value="ECO:0007669"/>
    <property type="project" value="InterPro"/>
</dbReference>
<dbReference type="EMBL" id="JACRTA010000003">
    <property type="protein sequence ID" value="MBC8569008.1"/>
    <property type="molecule type" value="Genomic_DNA"/>
</dbReference>
<comment type="catalytic activity">
    <reaction evidence="12">
        <text>ssDNA + n NTP = ssDNA/pppN(pN)n-1 hybrid + (n-1) diphosphate.</text>
        <dbReference type="EC" id="2.7.7.101"/>
    </reaction>
</comment>